<reference evidence="1 2" key="1">
    <citation type="journal article" date="2009" name="Nat. Genet.">
        <title>The genome of the cucumber, Cucumis sativus L.</title>
        <authorList>
            <person name="Huang S."/>
            <person name="Li R."/>
            <person name="Zhang Z."/>
            <person name="Li L."/>
            <person name="Gu X."/>
            <person name="Fan W."/>
            <person name="Lucas W.J."/>
            <person name="Wang X."/>
            <person name="Xie B."/>
            <person name="Ni P."/>
            <person name="Ren Y."/>
            <person name="Zhu H."/>
            <person name="Li J."/>
            <person name="Lin K."/>
            <person name="Jin W."/>
            <person name="Fei Z."/>
            <person name="Li G."/>
            <person name="Staub J."/>
            <person name="Kilian A."/>
            <person name="van der Vossen E.A."/>
            <person name="Wu Y."/>
            <person name="Guo J."/>
            <person name="He J."/>
            <person name="Jia Z."/>
            <person name="Ren Y."/>
            <person name="Tian G."/>
            <person name="Lu Y."/>
            <person name="Ruan J."/>
            <person name="Qian W."/>
            <person name="Wang M."/>
            <person name="Huang Q."/>
            <person name="Li B."/>
            <person name="Xuan Z."/>
            <person name="Cao J."/>
            <person name="Asan"/>
            <person name="Wu Z."/>
            <person name="Zhang J."/>
            <person name="Cai Q."/>
            <person name="Bai Y."/>
            <person name="Zhao B."/>
            <person name="Han Y."/>
            <person name="Li Y."/>
            <person name="Li X."/>
            <person name="Wang S."/>
            <person name="Shi Q."/>
            <person name="Liu S."/>
            <person name="Cho W.K."/>
            <person name="Kim J.Y."/>
            <person name="Xu Y."/>
            <person name="Heller-Uszynska K."/>
            <person name="Miao H."/>
            <person name="Cheng Z."/>
            <person name="Zhang S."/>
            <person name="Wu J."/>
            <person name="Yang Y."/>
            <person name="Kang H."/>
            <person name="Li M."/>
            <person name="Liang H."/>
            <person name="Ren X."/>
            <person name="Shi Z."/>
            <person name="Wen M."/>
            <person name="Jian M."/>
            <person name="Yang H."/>
            <person name="Zhang G."/>
            <person name="Yang Z."/>
            <person name="Chen R."/>
            <person name="Liu S."/>
            <person name="Li J."/>
            <person name="Ma L."/>
            <person name="Liu H."/>
            <person name="Zhou Y."/>
            <person name="Zhao J."/>
            <person name="Fang X."/>
            <person name="Li G."/>
            <person name="Fang L."/>
            <person name="Li Y."/>
            <person name="Liu D."/>
            <person name="Zheng H."/>
            <person name="Zhang Y."/>
            <person name="Qin N."/>
            <person name="Li Z."/>
            <person name="Yang G."/>
            <person name="Yang S."/>
            <person name="Bolund L."/>
            <person name="Kristiansen K."/>
            <person name="Zheng H."/>
            <person name="Li S."/>
            <person name="Zhang X."/>
            <person name="Yang H."/>
            <person name="Wang J."/>
            <person name="Sun R."/>
            <person name="Zhang B."/>
            <person name="Jiang S."/>
            <person name="Wang J."/>
            <person name="Du Y."/>
            <person name="Li S."/>
        </authorList>
    </citation>
    <scope>NUCLEOTIDE SEQUENCE [LARGE SCALE GENOMIC DNA]</scope>
    <source>
        <strain evidence="2">cv. 9930</strain>
    </source>
</reference>
<dbReference type="Proteomes" id="UP000029981">
    <property type="component" value="Chromosome 1"/>
</dbReference>
<sequence>MVCIETEARESLQIQESYGHCLTYILPKTLNVTVHWPTYAKLYQQLIAGITLNKGTKLYWFDKKGKGNRYVLLPKSLTIIWIDDCQYWKWIPGEIYGKKIDVAQLIKVCWLDISGKLKQYALSSGVLYEVLCHVCVTPCASGWQEPVIFVITLPDGKKIETKESLQCKPRDVWFTIKIGEFKVDKHDCNSDKEYEFRVYNHSSQWKTGLKFKGFEIRPKQSSCGC</sequence>
<dbReference type="OMA" id="QGIIIKP"/>
<dbReference type="InterPro" id="IPR052147">
    <property type="entry name" value="PP2-like/Lectin"/>
</dbReference>
<dbReference type="STRING" id="3659.A0A0A0LVN2"/>
<dbReference type="Gramene" id="KGN65960">
    <property type="protein sequence ID" value="KGN65960"/>
    <property type="gene ID" value="Csa_1G542510"/>
</dbReference>
<dbReference type="OrthoDB" id="533833at2759"/>
<dbReference type="KEGG" id="csv:101213646"/>
<reference evidence="1 2" key="2">
    <citation type="journal article" date="2009" name="PLoS ONE">
        <title>An integrated genetic and cytogenetic map of the cucumber genome.</title>
        <authorList>
            <person name="Ren Y."/>
            <person name="Zhang Z."/>
            <person name="Liu J."/>
            <person name="Staub J.E."/>
            <person name="Han Y."/>
            <person name="Cheng Z."/>
            <person name="Li X."/>
            <person name="Lu J."/>
            <person name="Miao H."/>
            <person name="Kang H."/>
            <person name="Xie B."/>
            <person name="Gu X."/>
            <person name="Wang X."/>
            <person name="Du Y."/>
            <person name="Jin W."/>
            <person name="Huang S."/>
        </authorList>
    </citation>
    <scope>NUCLEOTIDE SEQUENCE [LARGE SCALE GENOMIC DNA]</scope>
    <source>
        <strain evidence="2">cv. 9930</strain>
    </source>
</reference>
<dbReference type="eggNOG" id="KOG0017">
    <property type="taxonomic scope" value="Eukaryota"/>
</dbReference>
<dbReference type="SMR" id="A0A0A0LVN2"/>
<reference evidence="1 2" key="4">
    <citation type="journal article" date="2011" name="BMC Genomics">
        <title>RNA-Seq improves annotation of protein-coding genes in the cucumber genome.</title>
        <authorList>
            <person name="Li Z."/>
            <person name="Zhang Z."/>
            <person name="Yan P."/>
            <person name="Huang S."/>
            <person name="Fei Z."/>
            <person name="Lin K."/>
        </authorList>
    </citation>
    <scope>NUCLEOTIDE SEQUENCE [LARGE SCALE GENOMIC DNA]</scope>
    <source>
        <strain evidence="2">cv. 9930</strain>
    </source>
</reference>
<dbReference type="EMBL" id="CM002922">
    <property type="protein sequence ID" value="KGN65960.1"/>
    <property type="molecule type" value="Genomic_DNA"/>
</dbReference>
<keyword evidence="2" id="KW-1185">Reference proteome</keyword>
<evidence type="ECO:0000313" key="2">
    <source>
        <dbReference type="Proteomes" id="UP000029981"/>
    </source>
</evidence>
<accession>A0A0A0LVN2</accession>
<name>A0A0A0LVN2_CUCSA</name>
<dbReference type="InterPro" id="IPR025886">
    <property type="entry name" value="PP2-like"/>
</dbReference>
<evidence type="ECO:0000313" key="1">
    <source>
        <dbReference type="EMBL" id="KGN65960.1"/>
    </source>
</evidence>
<protein>
    <submittedName>
        <fullName evidence="1">Phloem protein</fullName>
    </submittedName>
</protein>
<dbReference type="PANTHER" id="PTHR48478:SF1">
    <property type="entry name" value="LECTIN-LIKE"/>
    <property type="match status" value="1"/>
</dbReference>
<dbReference type="Pfam" id="PF14299">
    <property type="entry name" value="PP2"/>
    <property type="match status" value="1"/>
</dbReference>
<dbReference type="PANTHER" id="PTHR48478">
    <property type="entry name" value="LECTIN-LIKE"/>
    <property type="match status" value="1"/>
</dbReference>
<organism evidence="1 2">
    <name type="scientific">Cucumis sativus</name>
    <name type="common">Cucumber</name>
    <dbReference type="NCBI Taxonomy" id="3659"/>
    <lineage>
        <taxon>Eukaryota</taxon>
        <taxon>Viridiplantae</taxon>
        <taxon>Streptophyta</taxon>
        <taxon>Embryophyta</taxon>
        <taxon>Tracheophyta</taxon>
        <taxon>Spermatophyta</taxon>
        <taxon>Magnoliopsida</taxon>
        <taxon>eudicotyledons</taxon>
        <taxon>Gunneridae</taxon>
        <taxon>Pentapetalae</taxon>
        <taxon>rosids</taxon>
        <taxon>fabids</taxon>
        <taxon>Cucurbitales</taxon>
        <taxon>Cucurbitaceae</taxon>
        <taxon>Benincaseae</taxon>
        <taxon>Cucumis</taxon>
    </lineage>
</organism>
<dbReference type="GO" id="GO:0030246">
    <property type="term" value="F:carbohydrate binding"/>
    <property type="evidence" value="ECO:0007669"/>
    <property type="project" value="InterPro"/>
</dbReference>
<gene>
    <name evidence="1" type="ORF">Csa_1G542510</name>
</gene>
<dbReference type="AlphaFoldDB" id="A0A0A0LVN2"/>
<reference evidence="1 2" key="3">
    <citation type="journal article" date="2010" name="BMC Genomics">
        <title>Transcriptome sequencing and comparative analysis of cucumber flowers with different sex types.</title>
        <authorList>
            <person name="Guo S."/>
            <person name="Zheng Y."/>
            <person name="Joung J.G."/>
            <person name="Liu S."/>
            <person name="Zhang Z."/>
            <person name="Crasta O.R."/>
            <person name="Sobral B.W."/>
            <person name="Xu Y."/>
            <person name="Huang S."/>
            <person name="Fei Z."/>
        </authorList>
    </citation>
    <scope>NUCLEOTIDE SEQUENCE [LARGE SCALE GENOMIC DNA]</scope>
    <source>
        <strain evidence="2">cv. 9930</strain>
    </source>
</reference>
<proteinExistence type="predicted"/>